<organism evidence="2 3">
    <name type="scientific">Algoriphagus iocasae</name>
    <dbReference type="NCBI Taxonomy" id="1836499"/>
    <lineage>
        <taxon>Bacteria</taxon>
        <taxon>Pseudomonadati</taxon>
        <taxon>Bacteroidota</taxon>
        <taxon>Cytophagia</taxon>
        <taxon>Cytophagales</taxon>
        <taxon>Cyclobacteriaceae</taxon>
        <taxon>Algoriphagus</taxon>
    </lineage>
</organism>
<name>A0A841MIE9_9BACT</name>
<dbReference type="InterPro" id="IPR014710">
    <property type="entry name" value="RmlC-like_jellyroll"/>
</dbReference>
<comment type="caution">
    <text evidence="2">The sequence shown here is derived from an EMBL/GenBank/DDBJ whole genome shotgun (WGS) entry which is preliminary data.</text>
</comment>
<protein>
    <submittedName>
        <fullName evidence="2">CRP-like cAMP-binding protein</fullName>
    </submittedName>
</protein>
<proteinExistence type="predicted"/>
<dbReference type="Gene3D" id="2.60.120.10">
    <property type="entry name" value="Jelly Rolls"/>
    <property type="match status" value="1"/>
</dbReference>
<evidence type="ECO:0000313" key="2">
    <source>
        <dbReference type="EMBL" id="MBB6328072.1"/>
    </source>
</evidence>
<dbReference type="EMBL" id="JACIJO010000003">
    <property type="protein sequence ID" value="MBB6328072.1"/>
    <property type="molecule type" value="Genomic_DNA"/>
</dbReference>
<dbReference type="InterPro" id="IPR000595">
    <property type="entry name" value="cNMP-bd_dom"/>
</dbReference>
<evidence type="ECO:0000259" key="1">
    <source>
        <dbReference type="Pfam" id="PF00027"/>
    </source>
</evidence>
<dbReference type="Proteomes" id="UP000588604">
    <property type="component" value="Unassembled WGS sequence"/>
</dbReference>
<dbReference type="AlphaFoldDB" id="A0A841MIE9"/>
<reference evidence="2 3" key="1">
    <citation type="submission" date="2020-08" db="EMBL/GenBank/DDBJ databases">
        <title>Genomic Encyclopedia of Type Strains, Phase IV (KMG-IV): sequencing the most valuable type-strain genomes for metagenomic binning, comparative biology and taxonomic classification.</title>
        <authorList>
            <person name="Goeker M."/>
        </authorList>
    </citation>
    <scope>NUCLEOTIDE SEQUENCE [LARGE SCALE GENOMIC DNA]</scope>
    <source>
        <strain evidence="2 3">DSM 102044</strain>
    </source>
</reference>
<keyword evidence="3" id="KW-1185">Reference proteome</keyword>
<dbReference type="RefSeq" id="WP_184496800.1">
    <property type="nucleotide sequence ID" value="NZ_JACIJO010000003.1"/>
</dbReference>
<accession>A0A841MIE9</accession>
<feature type="domain" description="Cyclic nucleotide-binding" evidence="1">
    <location>
        <begin position="37"/>
        <end position="122"/>
    </location>
</feature>
<gene>
    <name evidence="2" type="ORF">FHS59_003715</name>
</gene>
<dbReference type="Pfam" id="PF00027">
    <property type="entry name" value="cNMP_binding"/>
    <property type="match status" value="1"/>
</dbReference>
<evidence type="ECO:0000313" key="3">
    <source>
        <dbReference type="Proteomes" id="UP000588604"/>
    </source>
</evidence>
<dbReference type="CDD" id="cd00038">
    <property type="entry name" value="CAP_ED"/>
    <property type="match status" value="1"/>
</dbReference>
<dbReference type="InterPro" id="IPR018490">
    <property type="entry name" value="cNMP-bd_dom_sf"/>
</dbReference>
<dbReference type="SUPFAM" id="SSF51206">
    <property type="entry name" value="cAMP-binding domain-like"/>
    <property type="match status" value="1"/>
</dbReference>
<sequence>MEKTQGFPSLLAYFRAIQPISEEAAEALNSIAFEIKTPKNKHVQEIGQTCRTYYFVSSGLARIYYLKDGIDVTEYFAFENDMIIRAESLFSGKPSKKAIQAIEDTELIGIPAAKLETLFDSYPEIERLFRKMMEMSYVAYVNRIESLQFHSADERYRQLLSDFPSLLERIPLKHIASFLGITQVSLSRIRASIR</sequence>